<gene>
    <name evidence="2" type="ORF">PODLI_1B028854</name>
</gene>
<dbReference type="EMBL" id="OX395126">
    <property type="protein sequence ID" value="CAI5762025.1"/>
    <property type="molecule type" value="Genomic_DNA"/>
</dbReference>
<protein>
    <recommendedName>
        <fullName evidence="4">Coiled-coil domain containing 150</fullName>
    </recommendedName>
</protein>
<dbReference type="Proteomes" id="UP001178461">
    <property type="component" value="Chromosome 1"/>
</dbReference>
<keyword evidence="3" id="KW-1185">Reference proteome</keyword>
<reference evidence="2" key="1">
    <citation type="submission" date="2022-12" db="EMBL/GenBank/DDBJ databases">
        <authorList>
            <person name="Alioto T."/>
            <person name="Alioto T."/>
            <person name="Gomez Garrido J."/>
        </authorList>
    </citation>
    <scope>NUCLEOTIDE SEQUENCE</scope>
</reference>
<feature type="coiled-coil region" evidence="1">
    <location>
        <begin position="336"/>
        <end position="573"/>
    </location>
</feature>
<dbReference type="PANTHER" id="PTHR35352:SF1">
    <property type="entry name" value="COILED-COIL DOMAIN-CONTAINING PROTEIN 150"/>
    <property type="match status" value="1"/>
</dbReference>
<dbReference type="AlphaFoldDB" id="A0AA35NUI1"/>
<sequence length="1060" mass="122829">MKVVEEQTNALLKELHTLGIDGQSMELFPSKPTENSEGHQTISPVRARTAFGGAKDTLWQTCESLVNRMCRLESVVQTMKLSMFRLQTEKELNPKHAANLEQRLNAIQEEHIGELKLSAALEIATATKRDVTVAADELRAAKNKMNRKLQELTEKLSKESSMRQSLEESQAVLLYRMHEMEATVENERKQVHILQEDCNSLRQDIEISRERLQREEERALRLEQQCTQLKSDLDSRENTISRLSEEGKAARLSLSREHEENTQLRSEIASLREVAEKVQALNEQLTQQCAEMNDTLRGVTVENAQLISDHQAALKVEQDKINQKLQEQDLILDAARASITAELQIVQNEKAQLQREIEALRVAHAACGHEASELQETTTAQKELLESTVARIRSELEAALQERDSLLKEKERLEEQMQKTIHEITEENKRLEAELTEHKLEIGPLKDTVKVLEEENKKLMEREAALEHQHNAQQQVNQVLEELTDTKNKLAYEKGKLQTRVKQLEEKAQSLQDTRSENSRLRKLNTALETKCNQMNAELASIRINTQRIEAKLKQAMKEKLDTKKDTSDLEAEWDITNEGTDLQRTQSALVCREDDFSVTVKTRDEALRENQKLKGQISATEEREKHKMTNLRRKLEESKEDNAKVTAMLENVLGSHNKMQAALEKIQTELGRKDSEVAELKKDRTQSQQRILMLEAELEECHSKMTLQSQHSFKMEALCKILEASKADNKKLAQNLEQTLQTNSALQSKLMLIRDELESKEAECQELMECRDQLIEETKLEVKLYADRLETLKKQFQTEREVTKKAAQKESAELKKALEEVCTKSGEMSRLNRELRAKIAEQEAALASQKEKLKRQKALITQYFNARTNNAQNAGRIKEIETELRQMEEMKQQYQKKNHEQSLRIKEFVAELTTLQGEMQQLARNQQVMETENRNLENQLVTEQKQRQRIQEECQALEDTVRHLKKCKEETEQKLKEASKESEHITANLEEAHHWFKSKFDSLQRELVKNRQKNLGEYFCEEHEKEERPTKLPSQACLKRWETKNHLQRFQAASCNTRR</sequence>
<evidence type="ECO:0000313" key="3">
    <source>
        <dbReference type="Proteomes" id="UP001178461"/>
    </source>
</evidence>
<feature type="coiled-coil region" evidence="1">
    <location>
        <begin position="604"/>
        <end position="698"/>
    </location>
</feature>
<feature type="coiled-coil region" evidence="1">
    <location>
        <begin position="723"/>
        <end position="989"/>
    </location>
</feature>
<dbReference type="PANTHER" id="PTHR35352">
    <property type="entry name" value="COILED-COIL DOMAIN-CONTAINING PROTEIN 150"/>
    <property type="match status" value="1"/>
</dbReference>
<evidence type="ECO:0000256" key="1">
    <source>
        <dbReference type="SAM" id="Coils"/>
    </source>
</evidence>
<proteinExistence type="predicted"/>
<organism evidence="2 3">
    <name type="scientific">Podarcis lilfordi</name>
    <name type="common">Lilford's wall lizard</name>
    <dbReference type="NCBI Taxonomy" id="74358"/>
    <lineage>
        <taxon>Eukaryota</taxon>
        <taxon>Metazoa</taxon>
        <taxon>Chordata</taxon>
        <taxon>Craniata</taxon>
        <taxon>Vertebrata</taxon>
        <taxon>Euteleostomi</taxon>
        <taxon>Lepidosauria</taxon>
        <taxon>Squamata</taxon>
        <taxon>Bifurcata</taxon>
        <taxon>Unidentata</taxon>
        <taxon>Episquamata</taxon>
        <taxon>Laterata</taxon>
        <taxon>Lacertibaenia</taxon>
        <taxon>Lacertidae</taxon>
        <taxon>Podarcis</taxon>
    </lineage>
</organism>
<accession>A0AA35NUI1</accession>
<dbReference type="InterPro" id="IPR038807">
    <property type="entry name" value="CCDC150"/>
</dbReference>
<keyword evidence="1" id="KW-0175">Coiled coil</keyword>
<evidence type="ECO:0000313" key="2">
    <source>
        <dbReference type="EMBL" id="CAI5762025.1"/>
    </source>
</evidence>
<evidence type="ECO:0008006" key="4">
    <source>
        <dbReference type="Google" id="ProtNLM"/>
    </source>
</evidence>
<name>A0AA35NUI1_9SAUR</name>
<feature type="coiled-coil region" evidence="1">
    <location>
        <begin position="131"/>
        <end position="302"/>
    </location>
</feature>